<keyword evidence="2" id="KW-0732">Signal</keyword>
<dbReference type="RefSeq" id="WP_189580073.1">
    <property type="nucleotide sequence ID" value="NZ_BMYV01000001.1"/>
</dbReference>
<dbReference type="Proteomes" id="UP000600865">
    <property type="component" value="Unassembled WGS sequence"/>
</dbReference>
<sequence length="134" mass="14139">MRLSIKSLILATTASAVISGCMVVPEPVEPVVEAPVVEVPAAPLCYEVTALQMIEIPAETKTVVGISLIENPPYDPIEQRTSQEIVIKQAEVFYVVTDTETGSQTEVTNFCDETVETGPVGPAPGEALGAPEQG</sequence>
<evidence type="ECO:0000313" key="4">
    <source>
        <dbReference type="Proteomes" id="UP000600865"/>
    </source>
</evidence>
<dbReference type="PROSITE" id="PS51257">
    <property type="entry name" value="PROKAR_LIPOPROTEIN"/>
    <property type="match status" value="1"/>
</dbReference>
<evidence type="ECO:0000313" key="3">
    <source>
        <dbReference type="EMBL" id="GGX56636.1"/>
    </source>
</evidence>
<dbReference type="EMBL" id="BMYV01000001">
    <property type="protein sequence ID" value="GGX56636.1"/>
    <property type="molecule type" value="Genomic_DNA"/>
</dbReference>
<evidence type="ECO:0008006" key="5">
    <source>
        <dbReference type="Google" id="ProtNLM"/>
    </source>
</evidence>
<reference evidence="3 4" key="1">
    <citation type="journal article" date="2014" name="Int. J. Syst. Evol. Microbiol.">
        <title>Complete genome sequence of Corynebacterium casei LMG S-19264T (=DSM 44701T), isolated from a smear-ripened cheese.</title>
        <authorList>
            <consortium name="US DOE Joint Genome Institute (JGI-PGF)"/>
            <person name="Walter F."/>
            <person name="Albersmeier A."/>
            <person name="Kalinowski J."/>
            <person name="Ruckert C."/>
        </authorList>
    </citation>
    <scope>NUCLEOTIDE SEQUENCE [LARGE SCALE GENOMIC DNA]</scope>
    <source>
        <strain evidence="3 4">KCTC 23968</strain>
    </source>
</reference>
<gene>
    <name evidence="3" type="ORF">GCM10011309_01860</name>
</gene>
<feature type="chain" id="PRO_5037977727" description="Lipoprotein" evidence="2">
    <location>
        <begin position="17"/>
        <end position="134"/>
    </location>
</feature>
<feature type="signal peptide" evidence="2">
    <location>
        <begin position="1"/>
        <end position="16"/>
    </location>
</feature>
<protein>
    <recommendedName>
        <fullName evidence="5">Lipoprotein</fullName>
    </recommendedName>
</protein>
<name>A0A918KA55_9PROT</name>
<feature type="region of interest" description="Disordered" evidence="1">
    <location>
        <begin position="115"/>
        <end position="134"/>
    </location>
</feature>
<comment type="caution">
    <text evidence="3">The sequence shown here is derived from an EMBL/GenBank/DDBJ whole genome shotgun (WGS) entry which is preliminary data.</text>
</comment>
<organism evidence="3 4">
    <name type="scientific">Litorimonas cladophorae</name>
    <dbReference type="NCBI Taxonomy" id="1220491"/>
    <lineage>
        <taxon>Bacteria</taxon>
        <taxon>Pseudomonadati</taxon>
        <taxon>Pseudomonadota</taxon>
        <taxon>Alphaproteobacteria</taxon>
        <taxon>Maricaulales</taxon>
        <taxon>Robiginitomaculaceae</taxon>
    </lineage>
</organism>
<keyword evidence="4" id="KW-1185">Reference proteome</keyword>
<dbReference type="AlphaFoldDB" id="A0A918KA55"/>
<proteinExistence type="predicted"/>
<accession>A0A918KA55</accession>
<evidence type="ECO:0000256" key="2">
    <source>
        <dbReference type="SAM" id="SignalP"/>
    </source>
</evidence>
<evidence type="ECO:0000256" key="1">
    <source>
        <dbReference type="SAM" id="MobiDB-lite"/>
    </source>
</evidence>